<proteinExistence type="predicted"/>
<keyword evidence="1" id="KW-1133">Transmembrane helix</keyword>
<sequence length="143" mass="15546">MDINKILLWGLIISSAVIVIVSIQPYILGTEPTIPGTGMIVKIFSIILGILFVVRVVYVIKNKTGKKYKGMTLLACALGMLSIAFLLFTGLLVGNYSGFLPVSVDLSQSIDQILIPLRTISIYFAIAGIIMLLSVILKPSFRT</sequence>
<protein>
    <submittedName>
        <fullName evidence="2">Uncharacterized protein</fullName>
    </submittedName>
</protein>
<gene>
    <name evidence="2" type="ORF">MSIBF_A1670005</name>
</gene>
<keyword evidence="1" id="KW-0472">Membrane</keyword>
<dbReference type="EMBL" id="CCXY01000076">
    <property type="protein sequence ID" value="CEG11745.1"/>
    <property type="molecule type" value="Genomic_DNA"/>
</dbReference>
<keyword evidence="1" id="KW-0812">Transmembrane</keyword>
<name>A0A098E9T1_9ZZZZ</name>
<feature type="transmembrane region" description="Helical" evidence="1">
    <location>
        <begin position="72"/>
        <end position="93"/>
    </location>
</feature>
<feature type="transmembrane region" description="Helical" evidence="1">
    <location>
        <begin position="39"/>
        <end position="60"/>
    </location>
</feature>
<accession>A0A098E9T1</accession>
<dbReference type="AlphaFoldDB" id="A0A098E9T1"/>
<evidence type="ECO:0000313" key="2">
    <source>
        <dbReference type="EMBL" id="CEG11745.1"/>
    </source>
</evidence>
<evidence type="ECO:0000256" key="1">
    <source>
        <dbReference type="SAM" id="Phobius"/>
    </source>
</evidence>
<organism evidence="2">
    <name type="scientific">groundwater metagenome</name>
    <dbReference type="NCBI Taxonomy" id="717931"/>
    <lineage>
        <taxon>unclassified sequences</taxon>
        <taxon>metagenomes</taxon>
        <taxon>ecological metagenomes</taxon>
    </lineage>
</organism>
<feature type="transmembrane region" description="Helical" evidence="1">
    <location>
        <begin position="113"/>
        <end position="137"/>
    </location>
</feature>
<reference evidence="2" key="1">
    <citation type="submission" date="2014-09" db="EMBL/GenBank/DDBJ databases">
        <authorList>
            <person name="Probst J Alexander"/>
        </authorList>
    </citation>
    <scope>NUCLEOTIDE SEQUENCE</scope>
</reference>
<feature type="transmembrane region" description="Helical" evidence="1">
    <location>
        <begin position="7"/>
        <end position="27"/>
    </location>
</feature>